<feature type="transmembrane region" description="Helical" evidence="8">
    <location>
        <begin position="177"/>
        <end position="203"/>
    </location>
</feature>
<comment type="subcellular location">
    <subcellularLocation>
        <location evidence="1">Cell membrane</location>
        <topology evidence="1">Multi-pass membrane protein</topology>
    </subcellularLocation>
</comment>
<feature type="transmembrane region" description="Helical" evidence="8">
    <location>
        <begin position="337"/>
        <end position="370"/>
    </location>
</feature>
<sequence>MKKLLSLKTLLICISFTVFLLLVKDNMNVLWSALGWITGIITPFAIGFLFAYILNYPYKFFYTKVFGRMGRKRKFLANFRKPLALIITYAIVVAIFVIIISIVVPQIAASLFSLINSLPQYGGVLSDMTKTVVHWINHTFSMEIDASEVINNFFKYITNFISAGNITSFLGNSTNAVFNAIMSMCNGVYNFLLGIVISVYFLAAKETLCYQIKKLAVAFIPIKYLPKIYEIIDITDTKCGRFLVGDIIDAAFLGILTFITMSIFQLPYAPLIAVLIGVTNIIPFFGPFIGAIPSAFILFLIDPIDMIIFVIIIVIIQQLDGNLFKPKIIGSQVGLSSFWVLFSVIVGGGMFGVLGLILGTPIYAVIYALVGKRVKNRIESKGKIAQEALDFEVLNYTKIAAEQKKLREEKEMQHREKIMKFINRTKTNGEDDSLENSDE</sequence>
<evidence type="ECO:0000256" key="5">
    <source>
        <dbReference type="ARBA" id="ARBA00022692"/>
    </source>
</evidence>
<dbReference type="GO" id="GO:0005886">
    <property type="term" value="C:plasma membrane"/>
    <property type="evidence" value="ECO:0007669"/>
    <property type="project" value="UniProtKB-SubCell"/>
</dbReference>
<evidence type="ECO:0000313" key="10">
    <source>
        <dbReference type="Proteomes" id="UP000233425"/>
    </source>
</evidence>
<dbReference type="GO" id="GO:0055085">
    <property type="term" value="P:transmembrane transport"/>
    <property type="evidence" value="ECO:0007669"/>
    <property type="project" value="TreeGrafter"/>
</dbReference>
<feature type="transmembrane region" description="Helical" evidence="8">
    <location>
        <begin position="83"/>
        <end position="108"/>
    </location>
</feature>
<evidence type="ECO:0000256" key="6">
    <source>
        <dbReference type="ARBA" id="ARBA00022989"/>
    </source>
</evidence>
<feature type="transmembrane region" description="Helical" evidence="8">
    <location>
        <begin position="29"/>
        <end position="54"/>
    </location>
</feature>
<keyword evidence="10" id="KW-1185">Reference proteome</keyword>
<keyword evidence="3" id="KW-0813">Transport</keyword>
<feature type="transmembrane region" description="Helical" evidence="8">
    <location>
        <begin position="270"/>
        <end position="289"/>
    </location>
</feature>
<keyword evidence="4" id="KW-1003">Cell membrane</keyword>
<evidence type="ECO:0000256" key="2">
    <source>
        <dbReference type="ARBA" id="ARBA00009773"/>
    </source>
</evidence>
<dbReference type="Proteomes" id="UP000233425">
    <property type="component" value="Unassembled WGS sequence"/>
</dbReference>
<feature type="transmembrane region" description="Helical" evidence="8">
    <location>
        <begin position="242"/>
        <end position="264"/>
    </location>
</feature>
<comment type="similarity">
    <text evidence="2">Belongs to the autoinducer-2 exporter (AI-2E) (TC 2.A.86) family.</text>
</comment>
<name>A0A2N0UZF7_9FIRM</name>
<protein>
    <submittedName>
        <fullName evidence="9">Pheromone autoinducer 2 transporter</fullName>
    </submittedName>
</protein>
<dbReference type="InterPro" id="IPR002549">
    <property type="entry name" value="AI-2E-like"/>
</dbReference>
<dbReference type="EMBL" id="NNSR01000026">
    <property type="protein sequence ID" value="PKD32386.1"/>
    <property type="molecule type" value="Genomic_DNA"/>
</dbReference>
<evidence type="ECO:0000256" key="7">
    <source>
        <dbReference type="ARBA" id="ARBA00023136"/>
    </source>
</evidence>
<comment type="caution">
    <text evidence="9">The sequence shown here is derived from an EMBL/GenBank/DDBJ whole genome shotgun (WGS) entry which is preliminary data.</text>
</comment>
<proteinExistence type="inferred from homology"/>
<dbReference type="GeneID" id="93768496"/>
<dbReference type="Pfam" id="PF01594">
    <property type="entry name" value="AI-2E_transport"/>
    <property type="match status" value="1"/>
</dbReference>
<feature type="transmembrane region" description="Helical" evidence="8">
    <location>
        <begin position="7"/>
        <end position="23"/>
    </location>
</feature>
<dbReference type="PANTHER" id="PTHR21716:SF53">
    <property type="entry name" value="PERMEASE PERM-RELATED"/>
    <property type="match status" value="1"/>
</dbReference>
<reference evidence="9" key="1">
    <citation type="journal article" date="2018" name="Environ. Microbiol.">
        <title>Sporulation capability and amylosome conservation among diverse human colonic and rumen isolates of the keystone starch-degrader Ruminococcus bromii.</title>
        <authorList>
            <person name="Mukhopadhya I."/>
            <person name="Morais S."/>
            <person name="Laverde-Gomez J."/>
            <person name="Sheridan P.O."/>
            <person name="Walker A.W."/>
            <person name="Kelly W."/>
            <person name="Klieve A.V."/>
            <person name="Ouwerkerk D."/>
            <person name="Duncan S.H."/>
            <person name="Louis P."/>
            <person name="Koropatkin N."/>
            <person name="Cockburn D."/>
            <person name="Kibler R."/>
            <person name="Cooper P.J."/>
            <person name="Sandoval C."/>
            <person name="Crost E."/>
            <person name="Juge N."/>
            <person name="Bayer E.A."/>
            <person name="Flint H.J."/>
        </authorList>
    </citation>
    <scope>NUCLEOTIDE SEQUENCE [LARGE SCALE GENOMIC DNA]</scope>
    <source>
        <strain evidence="9">ATCC 27255</strain>
    </source>
</reference>
<dbReference type="RefSeq" id="WP_101028460.1">
    <property type="nucleotide sequence ID" value="NZ_CABMMZ010000026.1"/>
</dbReference>
<organism evidence="9 10">
    <name type="scientific">Ruminococcus bromii</name>
    <dbReference type="NCBI Taxonomy" id="40518"/>
    <lineage>
        <taxon>Bacteria</taxon>
        <taxon>Bacillati</taxon>
        <taxon>Bacillota</taxon>
        <taxon>Clostridia</taxon>
        <taxon>Eubacteriales</taxon>
        <taxon>Oscillospiraceae</taxon>
        <taxon>Ruminococcus</taxon>
    </lineage>
</organism>
<feature type="transmembrane region" description="Helical" evidence="8">
    <location>
        <begin position="296"/>
        <end position="317"/>
    </location>
</feature>
<evidence type="ECO:0000313" key="9">
    <source>
        <dbReference type="EMBL" id="PKD32386.1"/>
    </source>
</evidence>
<dbReference type="PANTHER" id="PTHR21716">
    <property type="entry name" value="TRANSMEMBRANE PROTEIN"/>
    <property type="match status" value="1"/>
</dbReference>
<evidence type="ECO:0000256" key="1">
    <source>
        <dbReference type="ARBA" id="ARBA00004651"/>
    </source>
</evidence>
<evidence type="ECO:0000256" key="3">
    <source>
        <dbReference type="ARBA" id="ARBA00022448"/>
    </source>
</evidence>
<keyword evidence="7 8" id="KW-0472">Membrane</keyword>
<keyword evidence="6 8" id="KW-1133">Transmembrane helix</keyword>
<dbReference type="AlphaFoldDB" id="A0A2N0UZF7"/>
<accession>A0A2N0UZF7</accession>
<evidence type="ECO:0000256" key="8">
    <source>
        <dbReference type="SAM" id="Phobius"/>
    </source>
</evidence>
<keyword evidence="5 8" id="KW-0812">Transmembrane</keyword>
<evidence type="ECO:0000256" key="4">
    <source>
        <dbReference type="ARBA" id="ARBA00022475"/>
    </source>
</evidence>
<gene>
    <name evidence="9" type="ORF">RBATCC27255_00334</name>
</gene>